<dbReference type="InterPro" id="IPR050490">
    <property type="entry name" value="Bact_solute-bd_prot1"/>
</dbReference>
<evidence type="ECO:0000313" key="4">
    <source>
        <dbReference type="Proteomes" id="UP000600247"/>
    </source>
</evidence>
<reference evidence="3 4" key="1">
    <citation type="journal article" date="2014" name="Int. J. Syst. Evol. Microbiol.">
        <title>Complete genome sequence of Corynebacterium casei LMG S-19264T (=DSM 44701T), isolated from a smear-ripened cheese.</title>
        <authorList>
            <consortium name="US DOE Joint Genome Institute (JGI-PGF)"/>
            <person name="Walter F."/>
            <person name="Albersmeier A."/>
            <person name="Kalinowski J."/>
            <person name="Ruckert C."/>
        </authorList>
    </citation>
    <scope>NUCLEOTIDE SEQUENCE [LARGE SCALE GENOMIC DNA]</scope>
    <source>
        <strain evidence="3 4">CGMCC 1.15286</strain>
    </source>
</reference>
<feature type="chain" id="PRO_5038105977" evidence="2">
    <location>
        <begin position="26"/>
        <end position="455"/>
    </location>
</feature>
<evidence type="ECO:0000256" key="1">
    <source>
        <dbReference type="SAM" id="MobiDB-lite"/>
    </source>
</evidence>
<feature type="region of interest" description="Disordered" evidence="1">
    <location>
        <begin position="24"/>
        <end position="45"/>
    </location>
</feature>
<comment type="caution">
    <text evidence="3">The sequence shown here is derived from an EMBL/GenBank/DDBJ whole genome shotgun (WGS) entry which is preliminary data.</text>
</comment>
<dbReference type="Gene3D" id="3.40.190.10">
    <property type="entry name" value="Periplasmic binding protein-like II"/>
    <property type="match status" value="1"/>
</dbReference>
<dbReference type="PROSITE" id="PS51257">
    <property type="entry name" value="PROKAR_LIPOPROTEIN"/>
    <property type="match status" value="1"/>
</dbReference>
<dbReference type="AlphaFoldDB" id="A0A917LR42"/>
<evidence type="ECO:0000256" key="2">
    <source>
        <dbReference type="SAM" id="SignalP"/>
    </source>
</evidence>
<keyword evidence="2" id="KW-0732">Signal</keyword>
<proteinExistence type="predicted"/>
<dbReference type="PANTHER" id="PTHR43649">
    <property type="entry name" value="ARABINOSE-BINDING PROTEIN-RELATED"/>
    <property type="match status" value="1"/>
</dbReference>
<accession>A0A917LR42</accession>
<evidence type="ECO:0000313" key="3">
    <source>
        <dbReference type="EMBL" id="GGG52126.1"/>
    </source>
</evidence>
<protein>
    <submittedName>
        <fullName evidence="3">ABC transporter substrate-binding protein</fullName>
    </submittedName>
</protein>
<organism evidence="3 4">
    <name type="scientific">Paenibacillus radicis</name>
    <name type="common">ex Gao et al. 2016</name>
    <dbReference type="NCBI Taxonomy" id="1737354"/>
    <lineage>
        <taxon>Bacteria</taxon>
        <taxon>Bacillati</taxon>
        <taxon>Bacillota</taxon>
        <taxon>Bacilli</taxon>
        <taxon>Bacillales</taxon>
        <taxon>Paenibacillaceae</taxon>
        <taxon>Paenibacillus</taxon>
    </lineage>
</organism>
<sequence>MKKVALLVMLSVVLLLSACSGNGGGGGSKNLDTGGEKPPQDKGGQKTVVISVMMKDRFLEAAARKFEEQHKDIHIEIKEYRAAQPAGEGSMSMEAISLADVEKYVQSVTTQVISGKGSDLMLMSELPQDKFVAKKLLVNLNDLMAGDSSFDRNTLYSNILKASQDGEGLYAMPLSFSLSLFQGNTELLKKANISVGDNESWNWNQFKEIAQKLKQQGDSDKAINLDPTGLLFDFVEDNYAQLAGQGQPNFDSDLFRNLITEIKSMFDEGLLSEGFSFDSSKAAFQMVDIYSPEQALTMPQGMDYYEKPSASGQKDGAPFKPAYSLGINSKSDVQQEAWAFVKFLLSDEMQASPNLMGLPMNKGATSNKLKEVLQKIETGTLETMIPANMLPDGETVKKRIEAVEKQISKADYRRTSDMKVLMIAMEEFKSFMSGQKSAEEVSKLIQNRVKTYLNE</sequence>
<dbReference type="PANTHER" id="PTHR43649:SF11">
    <property type="entry name" value="ABC TRANSPORTER SUBSTRATE-BINDING PROTEIN YESO-RELATED"/>
    <property type="match status" value="1"/>
</dbReference>
<name>A0A917LR42_9BACL</name>
<gene>
    <name evidence="3" type="ORF">GCM10010918_01030</name>
</gene>
<dbReference type="InterPro" id="IPR006059">
    <property type="entry name" value="SBP"/>
</dbReference>
<dbReference type="Proteomes" id="UP000600247">
    <property type="component" value="Unassembled WGS sequence"/>
</dbReference>
<feature type="compositionally biased region" description="Basic and acidic residues" evidence="1">
    <location>
        <begin position="34"/>
        <end position="44"/>
    </location>
</feature>
<dbReference type="SUPFAM" id="SSF53850">
    <property type="entry name" value="Periplasmic binding protein-like II"/>
    <property type="match status" value="1"/>
</dbReference>
<dbReference type="Pfam" id="PF01547">
    <property type="entry name" value="SBP_bac_1"/>
    <property type="match status" value="1"/>
</dbReference>
<feature type="signal peptide" evidence="2">
    <location>
        <begin position="1"/>
        <end position="25"/>
    </location>
</feature>
<dbReference type="RefSeq" id="WP_188887001.1">
    <property type="nucleotide sequence ID" value="NZ_BMHY01000001.1"/>
</dbReference>
<dbReference type="EMBL" id="BMHY01000001">
    <property type="protein sequence ID" value="GGG52126.1"/>
    <property type="molecule type" value="Genomic_DNA"/>
</dbReference>
<keyword evidence="4" id="KW-1185">Reference proteome</keyword>